<dbReference type="Gramene" id="ERN09145">
    <property type="protein sequence ID" value="ERN09145"/>
    <property type="gene ID" value="AMTR_s00014p00199440"/>
</dbReference>
<dbReference type="EMBL" id="KI393051">
    <property type="protein sequence ID" value="ERN09145.1"/>
    <property type="molecule type" value="Genomic_DNA"/>
</dbReference>
<sequence length="82" mass="9363">MMNGNCRGWEREAKDRVAEKGGEVWWLGGSRLRRKRMGKAEVTGRRKGLREEREVKAVGGRGWYGQRTTGWSGGKKKVRENG</sequence>
<name>W1PPM4_AMBTC</name>
<evidence type="ECO:0000313" key="1">
    <source>
        <dbReference type="EMBL" id="ERN09145.1"/>
    </source>
</evidence>
<protein>
    <submittedName>
        <fullName evidence="1">Uncharacterized protein</fullName>
    </submittedName>
</protein>
<dbReference type="Proteomes" id="UP000017836">
    <property type="component" value="Unassembled WGS sequence"/>
</dbReference>
<gene>
    <name evidence="1" type="ORF">AMTR_s00014p00199440</name>
</gene>
<dbReference type="HOGENOM" id="CLU_2561331_0_0_1"/>
<dbReference type="AlphaFoldDB" id="W1PPM4"/>
<proteinExistence type="predicted"/>
<evidence type="ECO:0000313" key="2">
    <source>
        <dbReference type="Proteomes" id="UP000017836"/>
    </source>
</evidence>
<keyword evidence="2" id="KW-1185">Reference proteome</keyword>
<accession>W1PPM4</accession>
<organism evidence="1 2">
    <name type="scientific">Amborella trichopoda</name>
    <dbReference type="NCBI Taxonomy" id="13333"/>
    <lineage>
        <taxon>Eukaryota</taxon>
        <taxon>Viridiplantae</taxon>
        <taxon>Streptophyta</taxon>
        <taxon>Embryophyta</taxon>
        <taxon>Tracheophyta</taxon>
        <taxon>Spermatophyta</taxon>
        <taxon>Magnoliopsida</taxon>
        <taxon>Amborellales</taxon>
        <taxon>Amborellaceae</taxon>
        <taxon>Amborella</taxon>
    </lineage>
</organism>
<reference evidence="2" key="1">
    <citation type="journal article" date="2013" name="Science">
        <title>The Amborella genome and the evolution of flowering plants.</title>
        <authorList>
            <consortium name="Amborella Genome Project"/>
        </authorList>
    </citation>
    <scope>NUCLEOTIDE SEQUENCE [LARGE SCALE GENOMIC DNA]</scope>
</reference>